<reference evidence="1 2" key="1">
    <citation type="submission" date="2014-10" db="EMBL/GenBank/DDBJ databases">
        <title>Draft genome sequence of the proteorhodopsin-containing marine bacterium Dokdonia donghaensis.</title>
        <authorList>
            <person name="Gomez-Consarnau L."/>
            <person name="Gonzalez J.M."/>
            <person name="Riedel T."/>
            <person name="Jaenicke S."/>
            <person name="Wagner-Doebler I."/>
            <person name="Fuhrman J.A."/>
        </authorList>
    </citation>
    <scope>NUCLEOTIDE SEQUENCE [LARGE SCALE GENOMIC DNA]</scope>
    <source>
        <strain evidence="1 2">DSW-1</strain>
    </source>
</reference>
<dbReference type="Pfam" id="PF14092">
    <property type="entry name" value="DUF4270"/>
    <property type="match status" value="1"/>
</dbReference>
<dbReference type="InterPro" id="IPR025366">
    <property type="entry name" value="DUF4270"/>
</dbReference>
<evidence type="ECO:0000313" key="1">
    <source>
        <dbReference type="EMBL" id="KGO06734.1"/>
    </source>
</evidence>
<dbReference type="KEGG" id="ddo:I597_0403"/>
<sequence>MKLNKLFKQALAVVGLALLIISCEDEFGSIGTDIVGQVNFETEVAQDFDIAAYSRNYADASGFNGVQTNGAQIGVVGYYNDPTYGSTTSNFLSQVALSRTNPDFGDNTVDNPTVIDSVVFSLAYFATNEGTDDDGASTYTIDSIFGNTPGQMKLSVYRSNFFLNSLDPNSDFEDAALYFSNEIGDFAGVEGDLLFEVRDINSAGELEEGFVPSAEELVLTEPVLDDDGNIPEDPEFEVSDRLSPRIRMAYDNTTTTGAEVIAYWQEAIINQEDTGVLLNSNTFNDYFRGLYFKAEPIDDKGSTILFNLTGVDVTIYYSFEGDDDSGEPGESTDDGVGDISLSLSGVRAIGYTNDFGISPIGTTTFNDNQNTVDGEENLYLKGGDGSIALIDLFGADADADGIADQLEALRSCNILINEANLTFYVDQEDLNDAGAGQLEPERVFIYDYDNNSTLLDAAIDVTTGTNGPVDTRVNHLGRLTREVEDDLDSDGVSYKVRVTQHINNIIQNDSTNVRLALAVSQNVTVENTALIGGTGDSEDGQRIPLSSVISPEGTILHGSASPNEEKRLRLRIFYTLTEEIDPTSPCGIALGL</sequence>
<dbReference type="PATRIC" id="fig|1300343.5.peg.406"/>
<dbReference type="OrthoDB" id="1466062at2"/>
<dbReference type="PROSITE" id="PS51257">
    <property type="entry name" value="PROKAR_LIPOPROTEIN"/>
    <property type="match status" value="1"/>
</dbReference>
<proteinExistence type="predicted"/>
<dbReference type="EMBL" id="JSAQ01000001">
    <property type="protein sequence ID" value="KGO06734.1"/>
    <property type="molecule type" value="Genomic_DNA"/>
</dbReference>
<organism evidence="1 2">
    <name type="scientific">Dokdonia donghaensis DSW-1</name>
    <dbReference type="NCBI Taxonomy" id="1300343"/>
    <lineage>
        <taxon>Bacteria</taxon>
        <taxon>Pseudomonadati</taxon>
        <taxon>Bacteroidota</taxon>
        <taxon>Flavobacteriia</taxon>
        <taxon>Flavobacteriales</taxon>
        <taxon>Flavobacteriaceae</taxon>
        <taxon>Dokdonia</taxon>
    </lineage>
</organism>
<evidence type="ECO:0008006" key="3">
    <source>
        <dbReference type="Google" id="ProtNLM"/>
    </source>
</evidence>
<dbReference type="AlphaFoldDB" id="A0A0A2GTX7"/>
<evidence type="ECO:0000313" key="2">
    <source>
        <dbReference type="Proteomes" id="UP000030140"/>
    </source>
</evidence>
<name>A0A0A2GTX7_9FLAO</name>
<protein>
    <recommendedName>
        <fullName evidence="3">DUF4270 domain-containing protein</fullName>
    </recommendedName>
</protein>
<keyword evidence="2" id="KW-1185">Reference proteome</keyword>
<dbReference type="RefSeq" id="WP_035325904.1">
    <property type="nucleotide sequence ID" value="NZ_CP015125.1"/>
</dbReference>
<accession>A0A0A2GTX7</accession>
<comment type="caution">
    <text evidence="1">The sequence shown here is derived from an EMBL/GenBank/DDBJ whole genome shotgun (WGS) entry which is preliminary data.</text>
</comment>
<gene>
    <name evidence="1" type="ORF">NV36_07670</name>
</gene>
<dbReference type="Proteomes" id="UP000030140">
    <property type="component" value="Unassembled WGS sequence"/>
</dbReference>